<protein>
    <submittedName>
        <fullName evidence="4">RNA polymerase sigma factor</fullName>
    </submittedName>
</protein>
<gene>
    <name evidence="4" type="ORF">MOP44_00140</name>
</gene>
<proteinExistence type="predicted"/>
<dbReference type="GO" id="GO:0006352">
    <property type="term" value="P:DNA-templated transcription initiation"/>
    <property type="evidence" value="ECO:0007669"/>
    <property type="project" value="InterPro"/>
</dbReference>
<dbReference type="EMBL" id="CP093313">
    <property type="protein sequence ID" value="UWZ84359.1"/>
    <property type="molecule type" value="Genomic_DNA"/>
</dbReference>
<dbReference type="AlphaFoldDB" id="A0A9J7BP14"/>
<dbReference type="PANTHER" id="PTHR47756:SF1">
    <property type="entry name" value="BLL0085 PROTEIN"/>
    <property type="match status" value="1"/>
</dbReference>
<evidence type="ECO:0000259" key="3">
    <source>
        <dbReference type="Pfam" id="PF20239"/>
    </source>
</evidence>
<evidence type="ECO:0000259" key="2">
    <source>
        <dbReference type="Pfam" id="PF08281"/>
    </source>
</evidence>
<dbReference type="Pfam" id="PF08281">
    <property type="entry name" value="Sigma70_r4_2"/>
    <property type="match status" value="1"/>
</dbReference>
<reference evidence="4" key="1">
    <citation type="submission" date="2021-04" db="EMBL/GenBank/DDBJ databases">
        <title>Phylogenetic analysis of Acidobacteriaceae.</title>
        <authorList>
            <person name="Qiu L."/>
            <person name="Zhang Q."/>
        </authorList>
    </citation>
    <scope>NUCLEOTIDE SEQUENCE</scope>
    <source>
        <strain evidence="4">DSM 25168</strain>
    </source>
</reference>
<feature type="domain" description="RNA polymerase sigma factor 70 region 4 type 2" evidence="2">
    <location>
        <begin position="118"/>
        <end position="169"/>
    </location>
</feature>
<sequence>MSAADSRHAIGSVWKLEAAKVIGGLTRIVRDVSLAEDLAQEALVAALEKWPSTGIPPNPGAWLMATAKRRAIDHYRASERNGRKYEVLSRELQELERTPPDLVTALDDHIGDDVLRLIFTACHPVLSTEARAALTLRVVAGLTTDEIARAFLVPEPTIAQRIVRAKKTLAQKQVPFMVPRGLDLAARLSSVLEVIYLIFNEGYSATAGENLTRTSLIEEALRLGRILAELDPNESEVHGLLSLMKIQASRSHARVGASGEPILLMDQDRTLWDHALIRRGLDALDRANTLAQRRGPYRLQAEIAACHARAAAASETDWGRIVSLYNELAAVAPSPVVELNRAVAVSRYAGPHPALELLEPLRADPLFRNYHLLPSVRGDLLAMLGRHAEARVEFERAASMTQNEQERKLLQERALASANAEQSVQ</sequence>
<dbReference type="Pfam" id="PF20239">
    <property type="entry name" value="DUF6596"/>
    <property type="match status" value="1"/>
</dbReference>
<dbReference type="InterPro" id="IPR013324">
    <property type="entry name" value="RNA_pol_sigma_r3/r4-like"/>
</dbReference>
<dbReference type="InterPro" id="IPR013249">
    <property type="entry name" value="RNA_pol_sigma70_r4_t2"/>
</dbReference>
<dbReference type="Pfam" id="PF04542">
    <property type="entry name" value="Sigma70_r2"/>
    <property type="match status" value="1"/>
</dbReference>
<dbReference type="NCBIfam" id="TIGR02937">
    <property type="entry name" value="sigma70-ECF"/>
    <property type="match status" value="1"/>
</dbReference>
<accession>A0A9J7BP14</accession>
<dbReference type="Proteomes" id="UP001059380">
    <property type="component" value="Chromosome"/>
</dbReference>
<dbReference type="KEGG" id="orp:MOP44_00140"/>
<keyword evidence="5" id="KW-1185">Reference proteome</keyword>
<feature type="domain" description="DUF6596" evidence="3">
    <location>
        <begin position="187"/>
        <end position="287"/>
    </location>
</feature>
<dbReference type="SUPFAM" id="SSF88659">
    <property type="entry name" value="Sigma3 and sigma4 domains of RNA polymerase sigma factors"/>
    <property type="match status" value="1"/>
</dbReference>
<dbReference type="InterPro" id="IPR014284">
    <property type="entry name" value="RNA_pol_sigma-70_dom"/>
</dbReference>
<dbReference type="GO" id="GO:0003677">
    <property type="term" value="F:DNA binding"/>
    <property type="evidence" value="ECO:0007669"/>
    <property type="project" value="InterPro"/>
</dbReference>
<evidence type="ECO:0000259" key="1">
    <source>
        <dbReference type="Pfam" id="PF04542"/>
    </source>
</evidence>
<dbReference type="PANTHER" id="PTHR47756">
    <property type="entry name" value="BLL6612 PROTEIN-RELATED"/>
    <property type="match status" value="1"/>
</dbReference>
<evidence type="ECO:0000313" key="5">
    <source>
        <dbReference type="Proteomes" id="UP001059380"/>
    </source>
</evidence>
<dbReference type="RefSeq" id="WP_260793863.1">
    <property type="nucleotide sequence ID" value="NZ_CP093313.1"/>
</dbReference>
<dbReference type="InterPro" id="IPR007627">
    <property type="entry name" value="RNA_pol_sigma70_r2"/>
</dbReference>
<name>A0A9J7BP14_9BACT</name>
<dbReference type="GO" id="GO:0016987">
    <property type="term" value="F:sigma factor activity"/>
    <property type="evidence" value="ECO:0007669"/>
    <property type="project" value="InterPro"/>
</dbReference>
<dbReference type="Gene3D" id="1.10.10.10">
    <property type="entry name" value="Winged helix-like DNA-binding domain superfamily/Winged helix DNA-binding domain"/>
    <property type="match status" value="1"/>
</dbReference>
<feature type="domain" description="RNA polymerase sigma-70 region 2" evidence="1">
    <location>
        <begin position="21"/>
        <end position="80"/>
    </location>
</feature>
<dbReference type="InterPro" id="IPR036388">
    <property type="entry name" value="WH-like_DNA-bd_sf"/>
</dbReference>
<dbReference type="InterPro" id="IPR046531">
    <property type="entry name" value="DUF6596"/>
</dbReference>
<dbReference type="SUPFAM" id="SSF88946">
    <property type="entry name" value="Sigma2 domain of RNA polymerase sigma factors"/>
    <property type="match status" value="1"/>
</dbReference>
<dbReference type="Gene3D" id="1.10.1740.10">
    <property type="match status" value="1"/>
</dbReference>
<evidence type="ECO:0000313" key="4">
    <source>
        <dbReference type="EMBL" id="UWZ84359.1"/>
    </source>
</evidence>
<dbReference type="InterPro" id="IPR013325">
    <property type="entry name" value="RNA_pol_sigma_r2"/>
</dbReference>
<organism evidence="4 5">
    <name type="scientific">Occallatibacter riparius</name>
    <dbReference type="NCBI Taxonomy" id="1002689"/>
    <lineage>
        <taxon>Bacteria</taxon>
        <taxon>Pseudomonadati</taxon>
        <taxon>Acidobacteriota</taxon>
        <taxon>Terriglobia</taxon>
        <taxon>Terriglobales</taxon>
        <taxon>Acidobacteriaceae</taxon>
        <taxon>Occallatibacter</taxon>
    </lineage>
</organism>